<dbReference type="Pfam" id="PF17846">
    <property type="entry name" value="XRN_M"/>
    <property type="match status" value="2"/>
</dbReference>
<sequence length="1723" mass="188904">MGIPAFYRWLTERYPLTIADVMEETPLYISGVSVPVDTSRPNPNGVEFDNLYLDMNGIIHPCFHPEGLPPPTTYEEVFAAVFKYIDRIFSIVRPRKLLFMAIDGVAPRAKMNQQRSRRFRAARDAACQALSIETNDGIVSESKEGNLEQVTKLDSNVITPGTEFMDLLSSALRSYIGLRMKEKLGWRGIKVILSDANVAGEGEHKIMSYIRLQRNLPGFDPNTRHCLYGLDADLIMLALASHEIHFSILREDHGNASTGGKSFKEKQRVMKRQKLNGDSEEIGKFAEKIENHISGMKFQFFNVWILREYLAYDMRIPDTTLKVDLERVIDDFVFMCLFVGNDFLPHIPSLEISEVFKYVEGICWVMRYYYEGVCSWQWFYPYHYAPFASDFYGCGQLEIHFTLGKPFKPFDQLMAVLPAARKLMMDASSPILDFYPTDFELDINGKRFSWQAICKLPFIEESRLVSEIAKVEHTLTDEERRRNRLGYDVLCVRVSHPLAVKVISLLECKDQSALPTADIKYQIDPTISGGMNGYIYISEKPEWLMTTNDQVISVFYEYPPFHSHIPRLPEGVILPNKSVTKWNCLHAHQLWHEPAVSSSVSSKRQIPKSISGPQLAKLAHRLVSEYSSSKHLDVHRCAEHGFPLDADRMGERRTEVQPKKRKRDKCNKDCLDGRSKECQVGKGDFVPINNAENMESSTLRQQGGSSGDYVSAGVDEIKVDKSKKRKWSSKDREHKEGAEGAGIPDGVQKLERSIQEQRNSDHTPGGADGENDYKEANYRKRKERNKKGNQNDGDSVRNKNAEKLGCTNHISKLQSCILQEQSGGDVHAGGDVALELKTEVKSKKRRKIEADGVVINNVEKLGSCFLMEQRGGDSTHTNADGLNATRNPVPNNNYQELEDGALELKTELKSKKRKKFVADGILINNVEKLGGSTLMEQRRGDSNLTNVAGLGATRSPVPNNIDQEFEGSGLREQIEHFDHSGANEVEIKPEIKSKRKKRRSKKKQQIELIVPTNDPLNLKSDLPGKEGPLDSNHIGAGGLEMKPEVNSKIIAPTNDPLNLQPGLPGKQGALDSNLIGLGGLEMKAEVQSKSKKRRSKKKRKIELIVPTNDPLNLQSVLPGNQGALDSNHIGAGGLEMKPEVNSKIIVPTNDPLNLQPGLPGKQGALDSNLIGLGGLEMKAEVQSKSKKRRSKKKRKIELIVPTNDPLNLQSGLPGNQGALDSNHIGAGGLEMKPEVNSKIIVPTNDPLNLLPGLPGQLGALDSNHIGAGGLGMKPEVNSKIIVPTNDPLNLLPGLPGQQGALDSNHIGVGGFEMKAEVKSKRKKRRSKKKQQIELIVPTNDPLNLKSDLPGKEGALDSNHIGAGGLEMKPEVNSKIIAPTNDPLNLQPGLPGKQGALDSNLIGLGGLEMKAEVQSKSKKRRSKKKRKIELIVPTNDPLNLQSVLPGNQGALDSNHIGAGGLEMKAEVNAKIIVPTNDPLNLQSGLPGQQGALDSNLIGSGGLEMKAEVNSKIIVPTNDPLNLQSGLPGQQGALDSNHIGAGGLEMKPEVNSKIIAPTNDPLNLQSGLPGQQGALDSNLIGSGGLEMKAEVNSKIIVPTNDPLNLQSGLPGQQGALDSNHIGAGGLEMKPEVNSKIIAPTNDPLNLQSGLPGQQGALDSNLIGVGGLGMKPEVKSKRKKRRSKKKQQTELIVPTNDPLNLKSGLPGIQGALDSNHIGLGGLEMKT</sequence>
<dbReference type="Pfam" id="PF03159">
    <property type="entry name" value="XRN_N"/>
    <property type="match status" value="1"/>
</dbReference>
<evidence type="ECO:0000256" key="5">
    <source>
        <dbReference type="ARBA" id="ARBA00022839"/>
    </source>
</evidence>
<feature type="compositionally biased region" description="Polar residues" evidence="6">
    <location>
        <begin position="690"/>
        <end position="703"/>
    </location>
</feature>
<evidence type="ECO:0000256" key="2">
    <source>
        <dbReference type="ARBA" id="ARBA00022664"/>
    </source>
</evidence>
<dbReference type="InterPro" id="IPR027073">
    <property type="entry name" value="5_3_exoribonuclease"/>
</dbReference>
<evidence type="ECO:0000256" key="6">
    <source>
        <dbReference type="SAM" id="MobiDB-lite"/>
    </source>
</evidence>
<feature type="domain" description="Xrn1 N-terminal" evidence="7">
    <location>
        <begin position="1"/>
        <end position="252"/>
    </location>
</feature>
<feature type="region of interest" description="Disordered" evidence="6">
    <location>
        <begin position="681"/>
        <end position="774"/>
    </location>
</feature>
<dbReference type="GO" id="GO:0006397">
    <property type="term" value="P:mRNA processing"/>
    <property type="evidence" value="ECO:0007669"/>
    <property type="project" value="UniProtKB-KW"/>
</dbReference>
<feature type="compositionally biased region" description="Basic and acidic residues" evidence="6">
    <location>
        <begin position="648"/>
        <end position="658"/>
    </location>
</feature>
<evidence type="ECO:0000313" key="9">
    <source>
        <dbReference type="EMBL" id="VFU66227.1"/>
    </source>
</evidence>
<keyword evidence="4" id="KW-0378">Hydrolase</keyword>
<dbReference type="CDD" id="cd18673">
    <property type="entry name" value="PIN_XRN1-2-like"/>
    <property type="match status" value="1"/>
</dbReference>
<dbReference type="InterPro" id="IPR004859">
    <property type="entry name" value="Xrn1_N"/>
</dbReference>
<reference evidence="9" key="1">
    <citation type="submission" date="2019-03" db="EMBL/GenBank/DDBJ databases">
        <authorList>
            <person name="Mank J."/>
            <person name="Almeida P."/>
        </authorList>
    </citation>
    <scope>NUCLEOTIDE SEQUENCE</scope>
    <source>
        <strain evidence="9">78183</strain>
    </source>
</reference>
<proteinExistence type="inferred from homology"/>
<dbReference type="GO" id="GO:0003723">
    <property type="term" value="F:RNA binding"/>
    <property type="evidence" value="ECO:0007669"/>
    <property type="project" value="TreeGrafter"/>
</dbReference>
<dbReference type="Gene3D" id="1.25.40.1050">
    <property type="match status" value="1"/>
</dbReference>
<feature type="domain" description="Xrn1 helical" evidence="8">
    <location>
        <begin position="356"/>
        <end position="581"/>
    </location>
</feature>
<feature type="domain" description="Xrn1 helical" evidence="8">
    <location>
        <begin position="323"/>
        <end position="354"/>
    </location>
</feature>
<protein>
    <submittedName>
        <fullName evidence="9">Uncharacterized protein</fullName>
    </submittedName>
</protein>
<feature type="compositionally biased region" description="Basic residues" evidence="6">
    <location>
        <begin position="1673"/>
        <end position="1683"/>
    </location>
</feature>
<accession>A0A6N2NHE0</accession>
<keyword evidence="2" id="KW-0507">mRNA processing</keyword>
<feature type="region of interest" description="Disordered" evidence="6">
    <location>
        <begin position="781"/>
        <end position="800"/>
    </location>
</feature>
<keyword evidence="3" id="KW-0540">Nuclease</keyword>
<dbReference type="GO" id="GO:0005634">
    <property type="term" value="C:nucleus"/>
    <property type="evidence" value="ECO:0007669"/>
    <property type="project" value="TreeGrafter"/>
</dbReference>
<comment type="similarity">
    <text evidence="1">Belongs to the 5'-3' exonuclease family. XRN2/RAT1 subfamily.</text>
</comment>
<dbReference type="CDD" id="cd09897">
    <property type="entry name" value="H3TH_FEN1-XPG-like"/>
    <property type="match status" value="1"/>
</dbReference>
<dbReference type="InterPro" id="IPR041412">
    <property type="entry name" value="Xrn1_helical"/>
</dbReference>
<evidence type="ECO:0000259" key="7">
    <source>
        <dbReference type="Pfam" id="PF03159"/>
    </source>
</evidence>
<dbReference type="GO" id="GO:0004534">
    <property type="term" value="F:5'-3' RNA exonuclease activity"/>
    <property type="evidence" value="ECO:0007669"/>
    <property type="project" value="TreeGrafter"/>
</dbReference>
<keyword evidence="5" id="KW-0269">Exonuclease</keyword>
<dbReference type="Gene3D" id="3.40.50.12390">
    <property type="match status" value="2"/>
</dbReference>
<dbReference type="EMBL" id="CAADRP010002340">
    <property type="protein sequence ID" value="VFU66227.1"/>
    <property type="molecule type" value="Genomic_DNA"/>
</dbReference>
<organism evidence="9">
    <name type="scientific">Salix viminalis</name>
    <name type="common">Common osier</name>
    <name type="synonym">Basket willow</name>
    <dbReference type="NCBI Taxonomy" id="40686"/>
    <lineage>
        <taxon>Eukaryota</taxon>
        <taxon>Viridiplantae</taxon>
        <taxon>Streptophyta</taxon>
        <taxon>Embryophyta</taxon>
        <taxon>Tracheophyta</taxon>
        <taxon>Spermatophyta</taxon>
        <taxon>Magnoliopsida</taxon>
        <taxon>eudicotyledons</taxon>
        <taxon>Gunneridae</taxon>
        <taxon>Pentapetalae</taxon>
        <taxon>rosids</taxon>
        <taxon>fabids</taxon>
        <taxon>Malpighiales</taxon>
        <taxon>Salicaceae</taxon>
        <taxon>Saliceae</taxon>
        <taxon>Salix</taxon>
    </lineage>
</organism>
<evidence type="ECO:0000259" key="8">
    <source>
        <dbReference type="Pfam" id="PF17846"/>
    </source>
</evidence>
<feature type="region of interest" description="Disordered" evidence="6">
    <location>
        <begin position="648"/>
        <end position="668"/>
    </location>
</feature>
<feature type="region of interest" description="Disordered" evidence="6">
    <location>
        <begin position="1666"/>
        <end position="1695"/>
    </location>
</feature>
<feature type="compositionally biased region" description="Basic and acidic residues" evidence="6">
    <location>
        <begin position="728"/>
        <end position="738"/>
    </location>
</feature>
<evidence type="ECO:0000256" key="3">
    <source>
        <dbReference type="ARBA" id="ARBA00022722"/>
    </source>
</evidence>
<evidence type="ECO:0000256" key="1">
    <source>
        <dbReference type="ARBA" id="ARBA00006994"/>
    </source>
</evidence>
<dbReference type="PANTHER" id="PTHR12341">
    <property type="entry name" value="5'-&gt;3' EXORIBONUCLEASE"/>
    <property type="match status" value="1"/>
</dbReference>
<evidence type="ECO:0000256" key="4">
    <source>
        <dbReference type="ARBA" id="ARBA00022801"/>
    </source>
</evidence>
<gene>
    <name evidence="9" type="ORF">SVIM_LOCUS513062</name>
</gene>
<dbReference type="GO" id="GO:0000956">
    <property type="term" value="P:nuclear-transcribed mRNA catabolic process"/>
    <property type="evidence" value="ECO:0007669"/>
    <property type="project" value="TreeGrafter"/>
</dbReference>
<name>A0A6N2NHE0_SALVM</name>
<dbReference type="PANTHER" id="PTHR12341:SF53">
    <property type="entry name" value="5'-3' EXORIBONUCLEASE"/>
    <property type="match status" value="1"/>
</dbReference>
<feature type="compositionally biased region" description="Basic and acidic residues" evidence="6">
    <location>
        <begin position="748"/>
        <end position="761"/>
    </location>
</feature>
<dbReference type="FunFam" id="3.40.50.12390:FF:000003">
    <property type="entry name" value="5'-3' exoribonuclease"/>
    <property type="match status" value="1"/>
</dbReference>